<comment type="caution">
    <text evidence="10">The sequence shown here is derived from an EMBL/GenBank/DDBJ whole genome shotgun (WGS) entry which is preliminary data.</text>
</comment>
<evidence type="ECO:0000256" key="1">
    <source>
        <dbReference type="ARBA" id="ARBA00004141"/>
    </source>
</evidence>
<keyword evidence="5 8" id="KW-1133">Transmembrane helix</keyword>
<keyword evidence="4 8" id="KW-0812">Transmembrane</keyword>
<dbReference type="GO" id="GO:0006820">
    <property type="term" value="P:monoatomic anion transport"/>
    <property type="evidence" value="ECO:0007669"/>
    <property type="project" value="TreeGrafter"/>
</dbReference>
<dbReference type="OrthoDB" id="671483at2759"/>
<keyword evidence="11" id="KW-1185">Reference proteome</keyword>
<gene>
    <name evidence="10" type="ORF">NCGR_LOCUS43434</name>
</gene>
<protein>
    <recommendedName>
        <fullName evidence="9">Mechanosensitive ion channel MscS domain-containing protein</fullName>
    </recommendedName>
</protein>
<dbReference type="AlphaFoldDB" id="A0A811QGN9"/>
<evidence type="ECO:0000256" key="8">
    <source>
        <dbReference type="SAM" id="Phobius"/>
    </source>
</evidence>
<feature type="domain" description="Mechanosensitive ion channel MscS" evidence="9">
    <location>
        <begin position="326"/>
        <end position="383"/>
    </location>
</feature>
<dbReference type="InterPro" id="IPR006685">
    <property type="entry name" value="MscS_channel_2nd"/>
</dbReference>
<feature type="compositionally biased region" description="Low complexity" evidence="7">
    <location>
        <begin position="118"/>
        <end position="128"/>
    </location>
</feature>
<evidence type="ECO:0000256" key="2">
    <source>
        <dbReference type="ARBA" id="ARBA00008017"/>
    </source>
</evidence>
<feature type="region of interest" description="Disordered" evidence="7">
    <location>
        <begin position="1"/>
        <end position="32"/>
    </location>
</feature>
<dbReference type="GO" id="GO:0050982">
    <property type="term" value="P:detection of mechanical stimulus"/>
    <property type="evidence" value="ECO:0007669"/>
    <property type="project" value="UniProtKB-ARBA"/>
</dbReference>
<dbReference type="InterPro" id="IPR010920">
    <property type="entry name" value="LSM_dom_sf"/>
</dbReference>
<evidence type="ECO:0000259" key="9">
    <source>
        <dbReference type="Pfam" id="PF00924"/>
    </source>
</evidence>
<evidence type="ECO:0000256" key="3">
    <source>
        <dbReference type="ARBA" id="ARBA00022448"/>
    </source>
</evidence>
<feature type="transmembrane region" description="Helical" evidence="8">
    <location>
        <begin position="275"/>
        <end position="295"/>
    </location>
</feature>
<dbReference type="Pfam" id="PF00924">
    <property type="entry name" value="MS_channel_2nd"/>
    <property type="match status" value="1"/>
</dbReference>
<evidence type="ECO:0000313" key="10">
    <source>
        <dbReference type="EMBL" id="CAD6259998.1"/>
    </source>
</evidence>
<dbReference type="GO" id="GO:0005886">
    <property type="term" value="C:plasma membrane"/>
    <property type="evidence" value="ECO:0007669"/>
    <property type="project" value="UniProtKB-ARBA"/>
</dbReference>
<keyword evidence="6 8" id="KW-0472">Membrane</keyword>
<evidence type="ECO:0000313" key="11">
    <source>
        <dbReference type="Proteomes" id="UP000604825"/>
    </source>
</evidence>
<feature type="region of interest" description="Disordered" evidence="7">
    <location>
        <begin position="101"/>
        <end position="187"/>
    </location>
</feature>
<keyword evidence="3" id="KW-0813">Transport</keyword>
<comment type="similarity">
    <text evidence="2">Belongs to the MscS (TC 1.A.23) family.</text>
</comment>
<dbReference type="FunFam" id="2.30.30.60:FF:000003">
    <property type="entry name" value="Predicted mechanosensitive ion channel"/>
    <property type="match status" value="1"/>
</dbReference>
<dbReference type="PANTHER" id="PTHR31618:SF6">
    <property type="entry name" value="MECHANOSENSITIVE ION CHANNEL PROTEIN"/>
    <property type="match status" value="1"/>
</dbReference>
<proteinExistence type="inferred from homology"/>
<feature type="compositionally biased region" description="Gly residues" evidence="7">
    <location>
        <begin position="13"/>
        <end position="24"/>
    </location>
</feature>
<dbReference type="InterPro" id="IPR023408">
    <property type="entry name" value="MscS_beta-dom_sf"/>
</dbReference>
<dbReference type="Proteomes" id="UP000604825">
    <property type="component" value="Unassembled WGS sequence"/>
</dbReference>
<name>A0A811QGN9_9POAL</name>
<evidence type="ECO:0000256" key="4">
    <source>
        <dbReference type="ARBA" id="ARBA00022692"/>
    </source>
</evidence>
<organism evidence="10 11">
    <name type="scientific">Miscanthus lutarioriparius</name>
    <dbReference type="NCBI Taxonomy" id="422564"/>
    <lineage>
        <taxon>Eukaryota</taxon>
        <taxon>Viridiplantae</taxon>
        <taxon>Streptophyta</taxon>
        <taxon>Embryophyta</taxon>
        <taxon>Tracheophyta</taxon>
        <taxon>Spermatophyta</taxon>
        <taxon>Magnoliopsida</taxon>
        <taxon>Liliopsida</taxon>
        <taxon>Poales</taxon>
        <taxon>Poaceae</taxon>
        <taxon>PACMAD clade</taxon>
        <taxon>Panicoideae</taxon>
        <taxon>Andropogonodae</taxon>
        <taxon>Andropogoneae</taxon>
        <taxon>Saccharinae</taxon>
        <taxon>Miscanthus</taxon>
    </lineage>
</organism>
<dbReference type="EMBL" id="CAJGYO010000011">
    <property type="protein sequence ID" value="CAD6259998.1"/>
    <property type="molecule type" value="Genomic_DNA"/>
</dbReference>
<dbReference type="GO" id="GO:0008381">
    <property type="term" value="F:mechanosensitive monoatomic ion channel activity"/>
    <property type="evidence" value="ECO:0007669"/>
    <property type="project" value="TreeGrafter"/>
</dbReference>
<dbReference type="Gene3D" id="2.30.30.60">
    <property type="match status" value="1"/>
</dbReference>
<dbReference type="InterPro" id="IPR016688">
    <property type="entry name" value="MscS-like_plants/fungi"/>
</dbReference>
<evidence type="ECO:0000256" key="6">
    <source>
        <dbReference type="ARBA" id="ARBA00023136"/>
    </source>
</evidence>
<reference evidence="10" key="1">
    <citation type="submission" date="2020-10" db="EMBL/GenBank/DDBJ databases">
        <authorList>
            <person name="Han B."/>
            <person name="Lu T."/>
            <person name="Zhao Q."/>
            <person name="Huang X."/>
            <person name="Zhao Y."/>
        </authorList>
    </citation>
    <scope>NUCLEOTIDE SEQUENCE</scope>
</reference>
<accession>A0A811QGN9</accession>
<dbReference type="SUPFAM" id="SSF50182">
    <property type="entry name" value="Sm-like ribonucleoproteins"/>
    <property type="match status" value="1"/>
</dbReference>
<evidence type="ECO:0000256" key="7">
    <source>
        <dbReference type="SAM" id="MobiDB-lite"/>
    </source>
</evidence>
<comment type="subcellular location">
    <subcellularLocation>
        <location evidence="1">Membrane</location>
        <topology evidence="1">Multi-pass membrane protein</topology>
    </subcellularLocation>
</comment>
<dbReference type="PANTHER" id="PTHR31618">
    <property type="entry name" value="MECHANOSENSITIVE ION CHANNEL PROTEIN 5"/>
    <property type="match status" value="1"/>
</dbReference>
<sequence length="508" mass="56879">MDTERAETVSSRGGLGHWGNGSASGGTTSNAWRAASLGPGDKGGHRAEARTMALLATVEAKANQIRRNWPCKGTRWPAAPTPAAVNLTEAVVVRLSRKPGRVDRNRAQPGHGRRRGRGSLVSGGILRSAASMTTPAPWSPATLRDLPNLSDVGRRGGRRTKRGLGVGEAESFPPTEPRNSRQQARDERLSVGVEGWRRRVRQRVGLLDLVGPGTARGRTELHGGWGGRWHRSGNRRGAGEWLVASGGRVNAFRERKALALTLNDTKTAVNKLHQMANVVVVLIVLALWLLILGIATSKFFVLLSSQLLVAVFMFGNTLRTIFEAIVFLFVMHPFDVGDRCEVDGMQVVVEEMNIMTTIFLRYDNLKVYYPNSQLAQLPIMNYYRSPDMGDAVDFTVHVATPVEKLTLMKERLMHYLDNKKEHWYPGSMVVLRDVDDTNKLKASIWCRHTINFHDMGLRFERRELLLQEMIKILRDLEIEYRMLPLDVNVRNAPTIQSSRMPSTWTFNY</sequence>
<evidence type="ECO:0000256" key="5">
    <source>
        <dbReference type="ARBA" id="ARBA00022989"/>
    </source>
</evidence>
<feature type="transmembrane region" description="Helical" evidence="8">
    <location>
        <begin position="307"/>
        <end position="331"/>
    </location>
</feature>